<evidence type="ECO:0000313" key="1">
    <source>
        <dbReference type="EMBL" id="HIZ01337.1"/>
    </source>
</evidence>
<gene>
    <name evidence="1" type="ORF">H9819_03670</name>
</gene>
<name>A0A9D2A5J1_9BACE</name>
<organism evidence="1 2">
    <name type="scientific">Candidatus Bacteroides merdipullorum</name>
    <dbReference type="NCBI Taxonomy" id="2838474"/>
    <lineage>
        <taxon>Bacteria</taxon>
        <taxon>Pseudomonadati</taxon>
        <taxon>Bacteroidota</taxon>
        <taxon>Bacteroidia</taxon>
        <taxon>Bacteroidales</taxon>
        <taxon>Bacteroidaceae</taxon>
        <taxon>Bacteroides</taxon>
    </lineage>
</organism>
<dbReference type="Proteomes" id="UP000824023">
    <property type="component" value="Unassembled WGS sequence"/>
</dbReference>
<accession>A0A9D2A5J1</accession>
<reference evidence="1" key="1">
    <citation type="journal article" date="2021" name="PeerJ">
        <title>Extensive microbial diversity within the chicken gut microbiome revealed by metagenomics and culture.</title>
        <authorList>
            <person name="Gilroy R."/>
            <person name="Ravi A."/>
            <person name="Getino M."/>
            <person name="Pursley I."/>
            <person name="Horton D.L."/>
            <person name="Alikhan N.F."/>
            <person name="Baker D."/>
            <person name="Gharbi K."/>
            <person name="Hall N."/>
            <person name="Watson M."/>
            <person name="Adriaenssens E.M."/>
            <person name="Foster-Nyarko E."/>
            <person name="Jarju S."/>
            <person name="Secka A."/>
            <person name="Antonio M."/>
            <person name="Oren A."/>
            <person name="Chaudhuri R.R."/>
            <person name="La Ragione R."/>
            <person name="Hildebrand F."/>
            <person name="Pallen M.J."/>
        </authorList>
    </citation>
    <scope>NUCLEOTIDE SEQUENCE</scope>
    <source>
        <strain evidence="1">ChiHjej12B11-24981</strain>
    </source>
</reference>
<dbReference type="Pfam" id="PF15869">
    <property type="entry name" value="TolB_like"/>
    <property type="match status" value="1"/>
</dbReference>
<proteinExistence type="predicted"/>
<dbReference type="AlphaFoldDB" id="A0A9D2A5J1"/>
<reference evidence="1" key="2">
    <citation type="submission" date="2021-04" db="EMBL/GenBank/DDBJ databases">
        <authorList>
            <person name="Gilroy R."/>
        </authorList>
    </citation>
    <scope>NUCLEOTIDE SEQUENCE</scope>
    <source>
        <strain evidence="1">ChiHjej12B11-24981</strain>
    </source>
</reference>
<protein>
    <submittedName>
        <fullName evidence="1">TolB-like 6-bladed beta-propeller domain-containing protein</fullName>
    </submittedName>
</protein>
<comment type="caution">
    <text evidence="1">The sequence shown here is derived from an EMBL/GenBank/DDBJ whole genome shotgun (WGS) entry which is preliminary data.</text>
</comment>
<dbReference type="EMBL" id="DXCK01000054">
    <property type="protein sequence ID" value="HIZ01337.1"/>
    <property type="molecule type" value="Genomic_DNA"/>
</dbReference>
<sequence>MKATIEWGRFFCGWHLLLSFFLVLCMCSCRQEVSVEKDFAVSQTLRPSLKNFQEIIKVGHIYATADYMVLHNVYDNATDFFYVYSRPELDFLYSFGHRGNGRNEYMMPVVIENMPGNRFAFRDHATDAYATFLLTDSAAVLSDEVRHPVTDGRFFWEINYVADGQYLLKRSSSSLSARELWNLDDYLLLDELPNTFRLKEELGDAYSTEFDDCWLSVSQNCFATAYFFINRLEFGRVENDSLKLNSFVGVADAPDFHLLGNARSGGKYEYDVEHNMVHYEALTSTSEGVYALYAGVPWGELDKRHSSVIEFYHWDGKPVKRFLLEEPVSDIVVDEARKLIYGINLDLHEDAILVFDYGPS</sequence>
<evidence type="ECO:0000313" key="2">
    <source>
        <dbReference type="Proteomes" id="UP000824023"/>
    </source>
</evidence>